<organism evidence="1 2">
    <name type="scientific">Phytohabitans aurantiacus</name>
    <dbReference type="NCBI Taxonomy" id="3016789"/>
    <lineage>
        <taxon>Bacteria</taxon>
        <taxon>Bacillati</taxon>
        <taxon>Actinomycetota</taxon>
        <taxon>Actinomycetes</taxon>
        <taxon>Micromonosporales</taxon>
        <taxon>Micromonosporaceae</taxon>
    </lineage>
</organism>
<reference evidence="1" key="1">
    <citation type="submission" date="2022-12" db="EMBL/GenBank/DDBJ databases">
        <title>New Phytohabitans aurantiacus sp. RD004123 nov., an actinomycete isolated from soil.</title>
        <authorList>
            <person name="Triningsih D.W."/>
            <person name="Harunari E."/>
            <person name="Igarashi Y."/>
        </authorList>
    </citation>
    <scope>NUCLEOTIDE SEQUENCE</scope>
    <source>
        <strain evidence="1">RD004123</strain>
    </source>
</reference>
<name>A0ABQ5QYD9_9ACTN</name>
<protein>
    <recommendedName>
        <fullName evidence="3">CBM-cenC domain-containing protein</fullName>
    </recommendedName>
</protein>
<dbReference type="Proteomes" id="UP001144280">
    <property type="component" value="Unassembled WGS sequence"/>
</dbReference>
<keyword evidence="2" id="KW-1185">Reference proteome</keyword>
<accession>A0ABQ5QYD9</accession>
<comment type="caution">
    <text evidence="1">The sequence shown here is derived from an EMBL/GenBank/DDBJ whole genome shotgun (WGS) entry which is preliminary data.</text>
</comment>
<proteinExistence type="predicted"/>
<evidence type="ECO:0008006" key="3">
    <source>
        <dbReference type="Google" id="ProtNLM"/>
    </source>
</evidence>
<gene>
    <name evidence="1" type="ORF">Pa4123_45620</name>
</gene>
<sequence length="190" mass="20463">MNGTTEALPMTLNASRRAIRRILTVVALATACVVGMTGPAQALPLPVDLFDNNPASRWTVWSTGNGTGSFGNSQARLDHSLSTGWTEISRDVSLGAPDSDIGCAFEIQLRGTSSSAVSTVNLEVINPNNWQYLSLKQVQVSGQQWQSFLMLGWVHRVNPVKFRVSLLAAGGQARTVHIDTMTGMCGFIED</sequence>
<evidence type="ECO:0000313" key="1">
    <source>
        <dbReference type="EMBL" id="GLH99287.1"/>
    </source>
</evidence>
<dbReference type="EMBL" id="BSDI01000022">
    <property type="protein sequence ID" value="GLH99287.1"/>
    <property type="molecule type" value="Genomic_DNA"/>
</dbReference>
<evidence type="ECO:0000313" key="2">
    <source>
        <dbReference type="Proteomes" id="UP001144280"/>
    </source>
</evidence>